<dbReference type="InterPro" id="IPR051219">
    <property type="entry name" value="Heterochromatin_chromo-domain"/>
</dbReference>
<keyword evidence="6" id="KW-1185">Reference proteome</keyword>
<dbReference type="CDD" id="cd00024">
    <property type="entry name" value="CD_CSD"/>
    <property type="match status" value="1"/>
</dbReference>
<feature type="region of interest" description="Disordered" evidence="3">
    <location>
        <begin position="1"/>
        <end position="49"/>
    </location>
</feature>
<dbReference type="SUPFAM" id="SSF54160">
    <property type="entry name" value="Chromo domain-like"/>
    <property type="match status" value="1"/>
</dbReference>
<feature type="domain" description="Chromo" evidence="4">
    <location>
        <begin position="55"/>
        <end position="105"/>
    </location>
</feature>
<feature type="compositionally biased region" description="Basic and acidic residues" evidence="3">
    <location>
        <begin position="33"/>
        <end position="47"/>
    </location>
</feature>
<dbReference type="PROSITE" id="PS50013">
    <property type="entry name" value="CHROMO_2"/>
    <property type="match status" value="1"/>
</dbReference>
<dbReference type="Proteomes" id="UP001158576">
    <property type="component" value="Chromosome 1"/>
</dbReference>
<protein>
    <submittedName>
        <fullName evidence="5">Oidioi.mRNA.OKI2018_I69.chr1.g2013.t1.cds</fullName>
    </submittedName>
</protein>
<keyword evidence="2" id="KW-0539">Nucleus</keyword>
<evidence type="ECO:0000256" key="3">
    <source>
        <dbReference type="SAM" id="MobiDB-lite"/>
    </source>
</evidence>
<dbReference type="PANTHER" id="PTHR22812">
    <property type="entry name" value="CHROMOBOX PROTEIN"/>
    <property type="match status" value="1"/>
</dbReference>
<evidence type="ECO:0000256" key="1">
    <source>
        <dbReference type="ARBA" id="ARBA00004123"/>
    </source>
</evidence>
<dbReference type="InterPro" id="IPR016197">
    <property type="entry name" value="Chromo-like_dom_sf"/>
</dbReference>
<dbReference type="InterPro" id="IPR023780">
    <property type="entry name" value="Chromo_domain"/>
</dbReference>
<reference evidence="5 6" key="1">
    <citation type="submission" date="2021-04" db="EMBL/GenBank/DDBJ databases">
        <authorList>
            <person name="Bliznina A."/>
        </authorList>
    </citation>
    <scope>NUCLEOTIDE SEQUENCE [LARGE SCALE GENOMIC DNA]</scope>
</reference>
<organism evidence="5 6">
    <name type="scientific">Oikopleura dioica</name>
    <name type="common">Tunicate</name>
    <dbReference type="NCBI Taxonomy" id="34765"/>
    <lineage>
        <taxon>Eukaryota</taxon>
        <taxon>Metazoa</taxon>
        <taxon>Chordata</taxon>
        <taxon>Tunicata</taxon>
        <taxon>Appendicularia</taxon>
        <taxon>Copelata</taxon>
        <taxon>Oikopleuridae</taxon>
        <taxon>Oikopleura</taxon>
    </lineage>
</organism>
<dbReference type="EMBL" id="OU015566">
    <property type="protein sequence ID" value="CAG5105309.1"/>
    <property type="molecule type" value="Genomic_DNA"/>
</dbReference>
<name>A0ABN7SUU9_OIKDI</name>
<proteinExistence type="predicted"/>
<evidence type="ECO:0000313" key="6">
    <source>
        <dbReference type="Proteomes" id="UP001158576"/>
    </source>
</evidence>
<evidence type="ECO:0000259" key="4">
    <source>
        <dbReference type="PROSITE" id="PS50013"/>
    </source>
</evidence>
<evidence type="ECO:0000313" key="5">
    <source>
        <dbReference type="EMBL" id="CAG5105309.1"/>
    </source>
</evidence>
<sequence>MKPGDPSLMQRKKRQPEKENVEQRPPSNQKSPKKAEEKTVQESLVEKGEEEGEIYPVEKIIGRRNFRGTIQYAVLWENWSIDDATWEPLENLTECGEKIKEFEEKLAEIRLLIKIEKVASFLDSIADIF</sequence>
<dbReference type="SMART" id="SM00298">
    <property type="entry name" value="CHROMO"/>
    <property type="match status" value="1"/>
</dbReference>
<gene>
    <name evidence="5" type="ORF">OKIOD_LOCUS10778</name>
</gene>
<accession>A0ABN7SUU9</accession>
<evidence type="ECO:0000256" key="2">
    <source>
        <dbReference type="ARBA" id="ARBA00023242"/>
    </source>
</evidence>
<dbReference type="Pfam" id="PF00385">
    <property type="entry name" value="Chromo"/>
    <property type="match status" value="1"/>
</dbReference>
<comment type="subcellular location">
    <subcellularLocation>
        <location evidence="1">Nucleus</location>
    </subcellularLocation>
</comment>
<dbReference type="InterPro" id="IPR000953">
    <property type="entry name" value="Chromo/chromo_shadow_dom"/>
</dbReference>
<dbReference type="Gene3D" id="2.40.50.40">
    <property type="match status" value="1"/>
</dbReference>